<comment type="caution">
    <text evidence="8">The sequence shown here is derived from an EMBL/GenBank/DDBJ whole genome shotgun (WGS) entry which is preliminary data.</text>
</comment>
<evidence type="ECO:0000259" key="7">
    <source>
        <dbReference type="PROSITE" id="PS50949"/>
    </source>
</evidence>
<dbReference type="GO" id="GO:0008483">
    <property type="term" value="F:transaminase activity"/>
    <property type="evidence" value="ECO:0007669"/>
    <property type="project" value="UniProtKB-KW"/>
</dbReference>
<reference evidence="8 9" key="1">
    <citation type="submission" date="2019-04" db="EMBL/GenBank/DDBJ databases">
        <title>Crenobacter sp. nov.</title>
        <authorList>
            <person name="Shi S."/>
        </authorList>
    </citation>
    <scope>NUCLEOTIDE SEQUENCE [LARGE SCALE GENOMIC DNA]</scope>
    <source>
        <strain evidence="8 9">GY 70310</strain>
    </source>
</reference>
<evidence type="ECO:0000256" key="2">
    <source>
        <dbReference type="ARBA" id="ARBA00021531"/>
    </source>
</evidence>
<dbReference type="PROSITE" id="PS50949">
    <property type="entry name" value="HTH_GNTR"/>
    <property type="match status" value="1"/>
</dbReference>
<dbReference type="InterPro" id="IPR036388">
    <property type="entry name" value="WH-like_DNA-bd_sf"/>
</dbReference>
<dbReference type="GO" id="GO:0030170">
    <property type="term" value="F:pyridoxal phosphate binding"/>
    <property type="evidence" value="ECO:0007669"/>
    <property type="project" value="InterPro"/>
</dbReference>
<keyword evidence="6" id="KW-0804">Transcription</keyword>
<keyword evidence="5" id="KW-0238">DNA-binding</keyword>
<dbReference type="Gene3D" id="3.90.1150.10">
    <property type="entry name" value="Aspartate Aminotransferase, domain 1"/>
    <property type="match status" value="1"/>
</dbReference>
<keyword evidence="4" id="KW-0805">Transcription regulation</keyword>
<dbReference type="SUPFAM" id="SSF53383">
    <property type="entry name" value="PLP-dependent transferases"/>
    <property type="match status" value="1"/>
</dbReference>
<keyword evidence="3" id="KW-0663">Pyridoxal phosphate</keyword>
<dbReference type="InterPro" id="IPR015421">
    <property type="entry name" value="PyrdxlP-dep_Trfase_major"/>
</dbReference>
<dbReference type="GO" id="GO:0003700">
    <property type="term" value="F:DNA-binding transcription factor activity"/>
    <property type="evidence" value="ECO:0007669"/>
    <property type="project" value="InterPro"/>
</dbReference>
<dbReference type="Proteomes" id="UP000308891">
    <property type="component" value="Unassembled WGS sequence"/>
</dbReference>
<dbReference type="InterPro" id="IPR015422">
    <property type="entry name" value="PyrdxlP-dep_Trfase_small"/>
</dbReference>
<dbReference type="AlphaFoldDB" id="A0A4T0V0C7"/>
<feature type="domain" description="HTH gntR-type" evidence="7">
    <location>
        <begin position="4"/>
        <end position="72"/>
    </location>
</feature>
<dbReference type="InterPro" id="IPR015424">
    <property type="entry name" value="PyrdxlP-dep_Trfase"/>
</dbReference>
<dbReference type="InterPro" id="IPR051446">
    <property type="entry name" value="HTH_trans_reg/aminotransferase"/>
</dbReference>
<evidence type="ECO:0000256" key="3">
    <source>
        <dbReference type="ARBA" id="ARBA00022898"/>
    </source>
</evidence>
<keyword evidence="8" id="KW-0808">Transferase</keyword>
<keyword evidence="9" id="KW-1185">Reference proteome</keyword>
<evidence type="ECO:0000256" key="1">
    <source>
        <dbReference type="ARBA" id="ARBA00005384"/>
    </source>
</evidence>
<dbReference type="SMART" id="SM00345">
    <property type="entry name" value="HTH_GNTR"/>
    <property type="match status" value="1"/>
</dbReference>
<dbReference type="RefSeq" id="WP_136551922.1">
    <property type="nucleotide sequence ID" value="NZ_STGJ01000005.1"/>
</dbReference>
<evidence type="ECO:0000313" key="8">
    <source>
        <dbReference type="EMBL" id="TIC84651.1"/>
    </source>
</evidence>
<organism evidence="8 9">
    <name type="scientific">Crenobacter intestini</name>
    <dbReference type="NCBI Taxonomy" id="2563443"/>
    <lineage>
        <taxon>Bacteria</taxon>
        <taxon>Pseudomonadati</taxon>
        <taxon>Pseudomonadota</taxon>
        <taxon>Betaproteobacteria</taxon>
        <taxon>Neisseriales</taxon>
        <taxon>Neisseriaceae</taxon>
        <taxon>Crenobacter</taxon>
    </lineage>
</organism>
<evidence type="ECO:0000256" key="5">
    <source>
        <dbReference type="ARBA" id="ARBA00023125"/>
    </source>
</evidence>
<name>A0A4T0V0C7_9NEIS</name>
<dbReference type="InterPro" id="IPR000524">
    <property type="entry name" value="Tscrpt_reg_HTH_GntR"/>
</dbReference>
<dbReference type="InterPro" id="IPR004839">
    <property type="entry name" value="Aminotransferase_I/II_large"/>
</dbReference>
<dbReference type="GO" id="GO:0003677">
    <property type="term" value="F:DNA binding"/>
    <property type="evidence" value="ECO:0007669"/>
    <property type="project" value="UniProtKB-KW"/>
</dbReference>
<comment type="similarity">
    <text evidence="1">In the C-terminal section; belongs to the class-I pyridoxal-phosphate-dependent aminotransferase family.</text>
</comment>
<dbReference type="Pfam" id="PF00155">
    <property type="entry name" value="Aminotran_1_2"/>
    <property type="match status" value="1"/>
</dbReference>
<sequence>MSEETLYMQLVREWTELIGAGTVRPGERLPSVRKACALHKVSPSTVLATYRTLEERGLIEARPQSGFYVCAKAALPLPRMGRRSEALRVEDAATDQLEQVMAAQSRPDVIDLSLASPRGSDFYPTTRLKAIMGQLLRRHPELTTDYPFPPGSERLRRQIAQRALSRACVMAPGDIVVTNGCSEALQLALRAVCKPGDTVALESPTYFALIPLAQSLGLTVIEVPTHPSDGVSVDAIELLLSEQRLAAIVVQPVVQNPLGATMPLEARQRLARLAAEYKVAVIEDAPHAELYYDGASLPEAVRAFDEEGWVLLCSSFSKTLAPGFRIGWIAPGRFLHRVLQLKIAGSLGQPGLLEETLASYLEGGSYEPHLRFIRRQFMGQMTRLRGEVAARFPEGTRASSPSGGCLLWVELPKGVDTLALFRQALAEGITVAPGALYSARGRYSHCVRLSCCYPWSDAYERALARFAELARQAAP</sequence>
<dbReference type="SUPFAM" id="SSF46785">
    <property type="entry name" value="Winged helix' DNA-binding domain"/>
    <property type="match status" value="1"/>
</dbReference>
<evidence type="ECO:0000313" key="9">
    <source>
        <dbReference type="Proteomes" id="UP000308891"/>
    </source>
</evidence>
<dbReference type="Gene3D" id="3.40.640.10">
    <property type="entry name" value="Type I PLP-dependent aspartate aminotransferase-like (Major domain)"/>
    <property type="match status" value="1"/>
</dbReference>
<dbReference type="InterPro" id="IPR036390">
    <property type="entry name" value="WH_DNA-bd_sf"/>
</dbReference>
<proteinExistence type="inferred from homology"/>
<dbReference type="OrthoDB" id="9803354at2"/>
<dbReference type="CDD" id="cd07377">
    <property type="entry name" value="WHTH_GntR"/>
    <property type="match status" value="1"/>
</dbReference>
<gene>
    <name evidence="8" type="ORF">E5K04_05625</name>
</gene>
<dbReference type="Gene3D" id="1.10.10.10">
    <property type="entry name" value="Winged helix-like DNA-binding domain superfamily/Winged helix DNA-binding domain"/>
    <property type="match status" value="1"/>
</dbReference>
<dbReference type="CDD" id="cd00609">
    <property type="entry name" value="AAT_like"/>
    <property type="match status" value="1"/>
</dbReference>
<evidence type="ECO:0000256" key="6">
    <source>
        <dbReference type="ARBA" id="ARBA00023163"/>
    </source>
</evidence>
<accession>A0A4T0V0C7</accession>
<dbReference type="PANTHER" id="PTHR46577">
    <property type="entry name" value="HTH-TYPE TRANSCRIPTIONAL REGULATORY PROTEIN GABR"/>
    <property type="match status" value="1"/>
</dbReference>
<dbReference type="PANTHER" id="PTHR46577:SF2">
    <property type="entry name" value="TRANSCRIPTIONAL REGULATORY PROTEIN"/>
    <property type="match status" value="1"/>
</dbReference>
<protein>
    <recommendedName>
        <fullName evidence="2">Putative 8-amino-7-oxononanoate synthase</fullName>
    </recommendedName>
</protein>
<evidence type="ECO:0000256" key="4">
    <source>
        <dbReference type="ARBA" id="ARBA00023015"/>
    </source>
</evidence>
<keyword evidence="8" id="KW-0032">Aminotransferase</keyword>
<dbReference type="Pfam" id="PF00392">
    <property type="entry name" value="GntR"/>
    <property type="match status" value="1"/>
</dbReference>
<dbReference type="EMBL" id="STGJ01000005">
    <property type="protein sequence ID" value="TIC84651.1"/>
    <property type="molecule type" value="Genomic_DNA"/>
</dbReference>